<gene>
    <name evidence="11" type="ORF">METZ01_LOCUS203483</name>
</gene>
<dbReference type="PROSITE" id="PS51918">
    <property type="entry name" value="RADICAL_SAM"/>
    <property type="match status" value="1"/>
</dbReference>
<evidence type="ECO:0000259" key="10">
    <source>
        <dbReference type="PROSITE" id="PS51918"/>
    </source>
</evidence>
<dbReference type="SFLD" id="SFLDG01082">
    <property type="entry name" value="B12-binding_domain_containing"/>
    <property type="match status" value="1"/>
</dbReference>
<evidence type="ECO:0000256" key="7">
    <source>
        <dbReference type="ARBA" id="ARBA00023004"/>
    </source>
</evidence>
<dbReference type="InterPro" id="IPR013848">
    <property type="entry name" value="Methylthiotransferase_N"/>
</dbReference>
<keyword evidence="4" id="KW-0949">S-adenosyl-L-methionine</keyword>
<dbReference type="InterPro" id="IPR058240">
    <property type="entry name" value="rSAM_sf"/>
</dbReference>
<evidence type="ECO:0000259" key="9">
    <source>
        <dbReference type="PROSITE" id="PS51449"/>
    </source>
</evidence>
<evidence type="ECO:0000256" key="5">
    <source>
        <dbReference type="ARBA" id="ARBA00022694"/>
    </source>
</evidence>
<sequence length="424" mass="47696">MPTASILTFGCKVNQYDSNTIYDTMVRSGYEIVDPEKNADICVVNTCTVTNSADQKARQIIRRIIRKNPQAKIIVTGCYAESDRQAIKAIPGVSLVFGNREKTEFQRYLNMINNKKLLQIEPIVHDAVREHANFSIGISSSGDRTRAIVKVQDGCSAFCTYCIIPFVRGRMTSRPLTDIMKEVGRIATTNCKEIVITGVHLASYGFDIGKEKTLSDVLEQVHSIDGIERIRLSSIEPMNFPYNLADCMAELPKCQPHFHLPLQAGSDQTLKRMRRRYTVEEYAGLVEKLRSLFPSVGITTDIMVGFPGETDRDFEDSTSFVEEMSFSQLHVFRYSPRRNTPAADYPNQVDPQISAERSKRMIDLGNKLSATFREQMIGKTVNVLVENRREDKGNLLTGFSGNYLRVAVDVPDTATNQILPITLK</sequence>
<dbReference type="AlphaFoldDB" id="A0A382EJP0"/>
<dbReference type="GO" id="GO:0035597">
    <property type="term" value="F:tRNA-2-methylthio-N(6)-dimethylallyladenosine(37) synthase activity"/>
    <property type="evidence" value="ECO:0007669"/>
    <property type="project" value="TreeGrafter"/>
</dbReference>
<name>A0A382EJP0_9ZZZZ</name>
<dbReference type="Gene3D" id="3.80.30.20">
    <property type="entry name" value="tm_1862 like domain"/>
    <property type="match status" value="1"/>
</dbReference>
<dbReference type="Gene3D" id="3.40.50.12160">
    <property type="entry name" value="Methylthiotransferase, N-terminal domain"/>
    <property type="match status" value="1"/>
</dbReference>
<accession>A0A382EJP0</accession>
<dbReference type="GO" id="GO:0005829">
    <property type="term" value="C:cytosol"/>
    <property type="evidence" value="ECO:0007669"/>
    <property type="project" value="TreeGrafter"/>
</dbReference>
<dbReference type="Pfam" id="PF04055">
    <property type="entry name" value="Radical_SAM"/>
    <property type="match status" value="1"/>
</dbReference>
<dbReference type="FunFam" id="3.80.30.20:FF:000001">
    <property type="entry name" value="tRNA-2-methylthio-N(6)-dimethylallyladenosine synthase 2"/>
    <property type="match status" value="1"/>
</dbReference>
<keyword evidence="2" id="KW-0004">4Fe-4S</keyword>
<dbReference type="EMBL" id="UINC01044753">
    <property type="protein sequence ID" value="SVB50629.1"/>
    <property type="molecule type" value="Genomic_DNA"/>
</dbReference>
<dbReference type="PANTHER" id="PTHR43020:SF2">
    <property type="entry name" value="MITOCHONDRIAL TRNA METHYLTHIOTRANSFERASE CDK5RAP1"/>
    <property type="match status" value="1"/>
</dbReference>
<evidence type="ECO:0000256" key="6">
    <source>
        <dbReference type="ARBA" id="ARBA00022723"/>
    </source>
</evidence>
<evidence type="ECO:0000313" key="11">
    <source>
        <dbReference type="EMBL" id="SVB50629.1"/>
    </source>
</evidence>
<dbReference type="SMART" id="SM00729">
    <property type="entry name" value="Elp3"/>
    <property type="match status" value="1"/>
</dbReference>
<dbReference type="SUPFAM" id="SSF102114">
    <property type="entry name" value="Radical SAM enzymes"/>
    <property type="match status" value="1"/>
</dbReference>
<feature type="domain" description="Radical SAM core" evidence="10">
    <location>
        <begin position="141"/>
        <end position="373"/>
    </location>
</feature>
<keyword evidence="8" id="KW-0411">Iron-sulfur</keyword>
<dbReference type="InterPro" id="IPR006638">
    <property type="entry name" value="Elp3/MiaA/NifB-like_rSAM"/>
</dbReference>
<evidence type="ECO:0000256" key="3">
    <source>
        <dbReference type="ARBA" id="ARBA00022490"/>
    </source>
</evidence>
<dbReference type="PANTHER" id="PTHR43020">
    <property type="entry name" value="CDK5 REGULATORY SUBUNIT-ASSOCIATED PROTEIN 1"/>
    <property type="match status" value="1"/>
</dbReference>
<protein>
    <submittedName>
        <fullName evidence="11">Uncharacterized protein</fullName>
    </submittedName>
</protein>
<dbReference type="NCBIfam" id="TIGR01579">
    <property type="entry name" value="MiaB-like-C"/>
    <property type="match status" value="1"/>
</dbReference>
<dbReference type="PROSITE" id="PS51449">
    <property type="entry name" value="MTTASE_N"/>
    <property type="match status" value="1"/>
</dbReference>
<evidence type="ECO:0000256" key="2">
    <source>
        <dbReference type="ARBA" id="ARBA00022485"/>
    </source>
</evidence>
<keyword evidence="7" id="KW-0408">Iron</keyword>
<dbReference type="FunFam" id="3.40.50.12160:FF:000004">
    <property type="entry name" value="Threonylcarbamoyladenosine tRNA methylthiotransferase MtaB"/>
    <property type="match status" value="1"/>
</dbReference>
<dbReference type="InterPro" id="IPR038135">
    <property type="entry name" value="Methylthiotransferase_N_sf"/>
</dbReference>
<keyword evidence="5" id="KW-0819">tRNA processing</keyword>
<dbReference type="InterPro" id="IPR023404">
    <property type="entry name" value="rSAM_horseshoe"/>
</dbReference>
<dbReference type="SFLD" id="SFLDG01061">
    <property type="entry name" value="methylthiotransferase"/>
    <property type="match status" value="1"/>
</dbReference>
<dbReference type="SFLD" id="SFLDS00029">
    <property type="entry name" value="Radical_SAM"/>
    <property type="match status" value="1"/>
</dbReference>
<dbReference type="CDD" id="cd01335">
    <property type="entry name" value="Radical_SAM"/>
    <property type="match status" value="1"/>
</dbReference>
<dbReference type="GO" id="GO:0046872">
    <property type="term" value="F:metal ion binding"/>
    <property type="evidence" value="ECO:0007669"/>
    <property type="project" value="UniProtKB-KW"/>
</dbReference>
<dbReference type="InterPro" id="IPR006467">
    <property type="entry name" value="MiaB-like_bact"/>
</dbReference>
<feature type="non-terminal residue" evidence="11">
    <location>
        <position position="424"/>
    </location>
</feature>
<reference evidence="11" key="1">
    <citation type="submission" date="2018-05" db="EMBL/GenBank/DDBJ databases">
        <authorList>
            <person name="Lanie J.A."/>
            <person name="Ng W.-L."/>
            <person name="Kazmierczak K.M."/>
            <person name="Andrzejewski T.M."/>
            <person name="Davidsen T.M."/>
            <person name="Wayne K.J."/>
            <person name="Tettelin H."/>
            <person name="Glass J.I."/>
            <person name="Rusch D."/>
            <person name="Podicherti R."/>
            <person name="Tsui H.-C.T."/>
            <person name="Winkler M.E."/>
        </authorList>
    </citation>
    <scope>NUCLEOTIDE SEQUENCE</scope>
</reference>
<keyword evidence="3" id="KW-0963">Cytoplasm</keyword>
<dbReference type="GO" id="GO:0051539">
    <property type="term" value="F:4 iron, 4 sulfur cluster binding"/>
    <property type="evidence" value="ECO:0007669"/>
    <property type="project" value="UniProtKB-KW"/>
</dbReference>
<dbReference type="InterPro" id="IPR020612">
    <property type="entry name" value="Methylthiotransferase_CS"/>
</dbReference>
<evidence type="ECO:0000256" key="1">
    <source>
        <dbReference type="ARBA" id="ARBA00001966"/>
    </source>
</evidence>
<dbReference type="InterPro" id="IPR007197">
    <property type="entry name" value="rSAM"/>
</dbReference>
<feature type="domain" description="MTTase N-terminal" evidence="9">
    <location>
        <begin position="2"/>
        <end position="114"/>
    </location>
</feature>
<organism evidence="11">
    <name type="scientific">marine metagenome</name>
    <dbReference type="NCBI Taxonomy" id="408172"/>
    <lineage>
        <taxon>unclassified sequences</taxon>
        <taxon>metagenomes</taxon>
        <taxon>ecological metagenomes</taxon>
    </lineage>
</organism>
<evidence type="ECO:0000256" key="8">
    <source>
        <dbReference type="ARBA" id="ARBA00023014"/>
    </source>
</evidence>
<proteinExistence type="predicted"/>
<dbReference type="NCBIfam" id="TIGR00089">
    <property type="entry name" value="MiaB/RimO family radical SAM methylthiotransferase"/>
    <property type="match status" value="1"/>
</dbReference>
<keyword evidence="6" id="KW-0479">Metal-binding</keyword>
<evidence type="ECO:0000256" key="4">
    <source>
        <dbReference type="ARBA" id="ARBA00022691"/>
    </source>
</evidence>
<comment type="cofactor">
    <cofactor evidence="1">
        <name>[4Fe-4S] cluster</name>
        <dbReference type="ChEBI" id="CHEBI:49883"/>
    </cofactor>
</comment>
<dbReference type="Pfam" id="PF00919">
    <property type="entry name" value="UPF0004"/>
    <property type="match status" value="1"/>
</dbReference>
<dbReference type="PROSITE" id="PS01278">
    <property type="entry name" value="MTTASE_RADICAL"/>
    <property type="match status" value="1"/>
</dbReference>
<dbReference type="InterPro" id="IPR005839">
    <property type="entry name" value="Methylthiotransferase"/>
</dbReference>